<dbReference type="EMBL" id="CAJVPM010007377">
    <property type="protein sequence ID" value="CAG8545010.1"/>
    <property type="molecule type" value="Genomic_DNA"/>
</dbReference>
<organism evidence="1 2">
    <name type="scientific">Scutellospora calospora</name>
    <dbReference type="NCBI Taxonomy" id="85575"/>
    <lineage>
        <taxon>Eukaryota</taxon>
        <taxon>Fungi</taxon>
        <taxon>Fungi incertae sedis</taxon>
        <taxon>Mucoromycota</taxon>
        <taxon>Glomeromycotina</taxon>
        <taxon>Glomeromycetes</taxon>
        <taxon>Diversisporales</taxon>
        <taxon>Gigasporaceae</taxon>
        <taxon>Scutellospora</taxon>
    </lineage>
</organism>
<comment type="caution">
    <text evidence="1">The sequence shown here is derived from an EMBL/GenBank/DDBJ whole genome shotgun (WGS) entry which is preliminary data.</text>
</comment>
<evidence type="ECO:0000313" key="1">
    <source>
        <dbReference type="EMBL" id="CAG8545010.1"/>
    </source>
</evidence>
<protein>
    <submittedName>
        <fullName evidence="1">9620_t:CDS:1</fullName>
    </submittedName>
</protein>
<keyword evidence="2" id="KW-1185">Reference proteome</keyword>
<name>A0ACA9LQI9_9GLOM</name>
<accession>A0ACA9LQI9</accession>
<sequence length="188" mass="20815">MAHSIKNNLVIFALLIVCIPLIIADINIITPSGKIYTGSLITISWQIYGQPPTNPGLLKIESRSTGQSTLIDDNLNLQALSKIWNVSVPEDNYFLSINYDSSENISGDFTILQNTSTASGINFTVIIIVIIVGCIVIFIPIFGGILFLKKWRKKESEEIPGIDNININNKSIPSTHIYNEKYSVVVFT</sequence>
<evidence type="ECO:0000313" key="2">
    <source>
        <dbReference type="Proteomes" id="UP000789860"/>
    </source>
</evidence>
<proteinExistence type="predicted"/>
<dbReference type="Proteomes" id="UP000789860">
    <property type="component" value="Unassembled WGS sequence"/>
</dbReference>
<reference evidence="1" key="1">
    <citation type="submission" date="2021-06" db="EMBL/GenBank/DDBJ databases">
        <authorList>
            <person name="Kallberg Y."/>
            <person name="Tangrot J."/>
            <person name="Rosling A."/>
        </authorList>
    </citation>
    <scope>NUCLEOTIDE SEQUENCE</scope>
    <source>
        <strain evidence="1">AU212A</strain>
    </source>
</reference>
<gene>
    <name evidence="1" type="ORF">SCALOS_LOCUS4978</name>
</gene>